<proteinExistence type="predicted"/>
<gene>
    <name evidence="4" type="ORF">LCGC14_2199170</name>
</gene>
<dbReference type="Pfam" id="PF05065">
    <property type="entry name" value="Phage_capsid"/>
    <property type="match status" value="1"/>
</dbReference>
<protein>
    <recommendedName>
        <fullName evidence="3">Phage capsid-like C-terminal domain-containing protein</fullName>
    </recommendedName>
</protein>
<organism evidence="4">
    <name type="scientific">marine sediment metagenome</name>
    <dbReference type="NCBI Taxonomy" id="412755"/>
    <lineage>
        <taxon>unclassified sequences</taxon>
        <taxon>metagenomes</taxon>
        <taxon>ecological metagenomes</taxon>
    </lineage>
</organism>
<dbReference type="NCBIfam" id="TIGR01554">
    <property type="entry name" value="major_cap_HK97"/>
    <property type="match status" value="1"/>
</dbReference>
<evidence type="ECO:0000313" key="4">
    <source>
        <dbReference type="EMBL" id="KKL61051.1"/>
    </source>
</evidence>
<comment type="caution">
    <text evidence="4">The sequence shown here is derived from an EMBL/GenBank/DDBJ whole genome shotgun (WGS) entry which is preliminary data.</text>
</comment>
<evidence type="ECO:0000256" key="1">
    <source>
        <dbReference type="ARBA" id="ARBA00004328"/>
    </source>
</evidence>
<dbReference type="AlphaFoldDB" id="A0A0F9E4D1"/>
<comment type="subcellular location">
    <subcellularLocation>
        <location evidence="1">Virion</location>
    </subcellularLocation>
</comment>
<keyword evidence="2" id="KW-0946">Virion</keyword>
<sequence>AQIALTLHKLTGLCYVSDELLEDSAIALEAELVRKFGEAIAFVEDDDYLNGTGANMALGVLNSANPALITVTAISGQGANTIIAENIRDMWTQLYPRGHGRSVWLANIETFPQLFSMEMAVGTGGVPVWLPAGGMSGAPFQTLMGKELIFTEKCQALGTAGDIALVDFSQYAIGQRGGGGVTTAMSIHLRFDYDETAFRFVLRYDGQPTWTSALTPKRGSNDLGPTIVLNSTRT</sequence>
<dbReference type="InterPro" id="IPR054612">
    <property type="entry name" value="Phage_capsid-like_C"/>
</dbReference>
<feature type="domain" description="Phage capsid-like C-terminal" evidence="3">
    <location>
        <begin position="2"/>
        <end position="214"/>
    </location>
</feature>
<evidence type="ECO:0000256" key="2">
    <source>
        <dbReference type="ARBA" id="ARBA00022844"/>
    </source>
</evidence>
<accession>A0A0F9E4D1</accession>
<evidence type="ECO:0000259" key="3">
    <source>
        <dbReference type="Pfam" id="PF05065"/>
    </source>
</evidence>
<dbReference type="Gene3D" id="3.30.2400.10">
    <property type="entry name" value="Major capsid protein gp5"/>
    <property type="match status" value="1"/>
</dbReference>
<dbReference type="Gene3D" id="3.30.2320.10">
    <property type="entry name" value="hypothetical protein PF0899 domain"/>
    <property type="match status" value="1"/>
</dbReference>
<dbReference type="GO" id="GO:0044423">
    <property type="term" value="C:virion component"/>
    <property type="evidence" value="ECO:0007669"/>
    <property type="project" value="UniProtKB-KW"/>
</dbReference>
<dbReference type="SUPFAM" id="SSF56563">
    <property type="entry name" value="Major capsid protein gp5"/>
    <property type="match status" value="1"/>
</dbReference>
<dbReference type="InterPro" id="IPR024455">
    <property type="entry name" value="Phage_capsid"/>
</dbReference>
<dbReference type="EMBL" id="LAZR01028938">
    <property type="protein sequence ID" value="KKL61051.1"/>
    <property type="molecule type" value="Genomic_DNA"/>
</dbReference>
<name>A0A0F9E4D1_9ZZZZ</name>
<feature type="non-terminal residue" evidence="4">
    <location>
        <position position="1"/>
    </location>
</feature>
<reference evidence="4" key="1">
    <citation type="journal article" date="2015" name="Nature">
        <title>Complex archaea that bridge the gap between prokaryotes and eukaryotes.</title>
        <authorList>
            <person name="Spang A."/>
            <person name="Saw J.H."/>
            <person name="Jorgensen S.L."/>
            <person name="Zaremba-Niedzwiedzka K."/>
            <person name="Martijn J."/>
            <person name="Lind A.E."/>
            <person name="van Eijk R."/>
            <person name="Schleper C."/>
            <person name="Guy L."/>
            <person name="Ettema T.J."/>
        </authorList>
    </citation>
    <scope>NUCLEOTIDE SEQUENCE</scope>
</reference>